<evidence type="ECO:0000313" key="4">
    <source>
        <dbReference type="Proteomes" id="UP000290289"/>
    </source>
</evidence>
<evidence type="ECO:0000313" key="3">
    <source>
        <dbReference type="EMBL" id="RXH77866.1"/>
    </source>
</evidence>
<evidence type="ECO:0000259" key="2">
    <source>
        <dbReference type="PROSITE" id="PS50053"/>
    </source>
</evidence>
<comment type="caution">
    <text evidence="3">The sequence shown here is derived from an EMBL/GenBank/DDBJ whole genome shotgun (WGS) entry which is preliminary data.</text>
</comment>
<gene>
    <name evidence="3" type="ORF">DVH24_039837</name>
</gene>
<dbReference type="InterPro" id="IPR000626">
    <property type="entry name" value="Ubiquitin-like_dom"/>
</dbReference>
<dbReference type="InterPro" id="IPR040015">
    <property type="entry name" value="UBL3-like"/>
</dbReference>
<dbReference type="CDD" id="cd01814">
    <property type="entry name" value="Ubl_MUBs_plant"/>
    <property type="match status" value="1"/>
</dbReference>
<feature type="domain" description="Ubiquitin-like" evidence="2">
    <location>
        <begin position="7"/>
        <end position="75"/>
    </location>
</feature>
<dbReference type="AlphaFoldDB" id="A0A498I2T7"/>
<keyword evidence="1" id="KW-1133">Transmembrane helix</keyword>
<name>A0A498I2T7_MALDO</name>
<proteinExistence type="predicted"/>
<dbReference type="Gene3D" id="3.10.20.90">
    <property type="entry name" value="Phosphatidylinositol 3-kinase Catalytic Subunit, Chain A, domain 1"/>
    <property type="match status" value="1"/>
</dbReference>
<protein>
    <recommendedName>
        <fullName evidence="2">Ubiquitin-like domain-containing protein</fullName>
    </recommendedName>
</protein>
<feature type="transmembrane region" description="Helical" evidence="1">
    <location>
        <begin position="115"/>
        <end position="136"/>
    </location>
</feature>
<dbReference type="Pfam" id="PF13881">
    <property type="entry name" value="Rad60-SLD_2"/>
    <property type="match status" value="1"/>
</dbReference>
<sequence length="322" mass="36413">MPEEDLVDIKFRLYDGTDIGPFSYSSASTVDMLKQRVVSDWPRGKTMTPKTANEVKLMSFGKILENNKTVGQCKLPLADIGGGIIIMLVVVQQAIEKAKTENHVVGDFSSFKVRVLPHGLLAFLVSTLVLALFLCLSEEHQVRRIRLRHILEELKLKSGGNKFKTGADANLLPNEITGYAQHWNFGQAAELQWKTMVEQVQKQLGRMRCQLQIRGQGKASVEVSIALGLLVSKLSEEPWKGKVINFCRLPELQSIQGGDDLRYNCEFVCRMNVGAVLFSKRGCEYWNLKPEQMIDKVFVFRHQEFKHSAPNQEADYEAIQNK</sequence>
<feature type="transmembrane region" description="Helical" evidence="1">
    <location>
        <begin position="77"/>
        <end position="95"/>
    </location>
</feature>
<evidence type="ECO:0000256" key="1">
    <source>
        <dbReference type="SAM" id="Phobius"/>
    </source>
</evidence>
<keyword evidence="1" id="KW-0812">Transmembrane</keyword>
<organism evidence="3 4">
    <name type="scientific">Malus domestica</name>
    <name type="common">Apple</name>
    <name type="synonym">Pyrus malus</name>
    <dbReference type="NCBI Taxonomy" id="3750"/>
    <lineage>
        <taxon>Eukaryota</taxon>
        <taxon>Viridiplantae</taxon>
        <taxon>Streptophyta</taxon>
        <taxon>Embryophyta</taxon>
        <taxon>Tracheophyta</taxon>
        <taxon>Spermatophyta</taxon>
        <taxon>Magnoliopsida</taxon>
        <taxon>eudicotyledons</taxon>
        <taxon>Gunneridae</taxon>
        <taxon>Pentapetalae</taxon>
        <taxon>rosids</taxon>
        <taxon>fabids</taxon>
        <taxon>Rosales</taxon>
        <taxon>Rosaceae</taxon>
        <taxon>Amygdaloideae</taxon>
        <taxon>Maleae</taxon>
        <taxon>Malus</taxon>
    </lineage>
</organism>
<dbReference type="InterPro" id="IPR056690">
    <property type="entry name" value="DUF7788"/>
</dbReference>
<dbReference type="InterPro" id="IPR029071">
    <property type="entry name" value="Ubiquitin-like_domsf"/>
</dbReference>
<dbReference type="InterPro" id="IPR039540">
    <property type="entry name" value="UBL3-like_ubiquitin_dom"/>
</dbReference>
<accession>A0A498I2T7</accession>
<dbReference type="PROSITE" id="PS50053">
    <property type="entry name" value="UBIQUITIN_2"/>
    <property type="match status" value="1"/>
</dbReference>
<keyword evidence="4" id="KW-1185">Reference proteome</keyword>
<dbReference type="Pfam" id="PF25043">
    <property type="entry name" value="DUF7788"/>
    <property type="match status" value="1"/>
</dbReference>
<keyword evidence="1" id="KW-0472">Membrane</keyword>
<dbReference type="EMBL" id="RDQH01000340">
    <property type="protein sequence ID" value="RXH77866.1"/>
    <property type="molecule type" value="Genomic_DNA"/>
</dbReference>
<dbReference type="PANTHER" id="PTHR13169">
    <property type="entry name" value="UBIQUITIN-LIKE PROTEIN 3 HCG-1 PROTEIN"/>
    <property type="match status" value="1"/>
</dbReference>
<reference evidence="3 4" key="1">
    <citation type="submission" date="2018-10" db="EMBL/GenBank/DDBJ databases">
        <title>A high-quality apple genome assembly.</title>
        <authorList>
            <person name="Hu J."/>
        </authorList>
    </citation>
    <scope>NUCLEOTIDE SEQUENCE [LARGE SCALE GENOMIC DNA]</scope>
    <source>
        <strain evidence="4">cv. HFTH1</strain>
        <tissue evidence="3">Young leaf</tissue>
    </source>
</reference>
<dbReference type="PANTHER" id="PTHR13169:SF3">
    <property type="entry name" value="MEMBRANE-ANCHORED UBIQUITIN-FOLD PROTEIN 3"/>
    <property type="match status" value="1"/>
</dbReference>
<dbReference type="Proteomes" id="UP000290289">
    <property type="component" value="Chromosome 14"/>
</dbReference>
<dbReference type="SUPFAM" id="SSF54236">
    <property type="entry name" value="Ubiquitin-like"/>
    <property type="match status" value="1"/>
</dbReference>